<name>F4QEB3_CACFS</name>
<proteinExistence type="predicted"/>
<evidence type="ECO:0000313" key="2">
    <source>
        <dbReference type="Proteomes" id="UP000007797"/>
    </source>
</evidence>
<dbReference type="AlphaFoldDB" id="F4QEB3"/>
<dbReference type="Proteomes" id="UP000007797">
    <property type="component" value="Unassembled WGS sequence"/>
</dbReference>
<dbReference type="KEGG" id="dfa:DFA_11823"/>
<dbReference type="GeneID" id="14865624"/>
<dbReference type="RefSeq" id="XP_004350768.1">
    <property type="nucleotide sequence ID" value="XM_004350717.1"/>
</dbReference>
<dbReference type="EMBL" id="GL883029">
    <property type="protein sequence ID" value="EGG14060.1"/>
    <property type="molecule type" value="Genomic_DNA"/>
</dbReference>
<evidence type="ECO:0000313" key="1">
    <source>
        <dbReference type="EMBL" id="EGG14060.1"/>
    </source>
</evidence>
<organism evidence="1 2">
    <name type="scientific">Cavenderia fasciculata</name>
    <name type="common">Slime mold</name>
    <name type="synonym">Dictyostelium fasciculatum</name>
    <dbReference type="NCBI Taxonomy" id="261658"/>
    <lineage>
        <taxon>Eukaryota</taxon>
        <taxon>Amoebozoa</taxon>
        <taxon>Evosea</taxon>
        <taxon>Eumycetozoa</taxon>
        <taxon>Dictyostelia</taxon>
        <taxon>Acytosteliales</taxon>
        <taxon>Cavenderiaceae</taxon>
        <taxon>Cavenderia</taxon>
    </lineage>
</organism>
<reference evidence="2" key="1">
    <citation type="journal article" date="2011" name="Genome Res.">
        <title>Phylogeny-wide analysis of social amoeba genomes highlights ancient origins for complex intercellular communication.</title>
        <authorList>
            <person name="Heidel A.J."/>
            <person name="Lawal H.M."/>
            <person name="Felder M."/>
            <person name="Schilde C."/>
            <person name="Helps N.R."/>
            <person name="Tunggal B."/>
            <person name="Rivero F."/>
            <person name="John U."/>
            <person name="Schleicher M."/>
            <person name="Eichinger L."/>
            <person name="Platzer M."/>
            <person name="Noegel A.A."/>
            <person name="Schaap P."/>
            <person name="Gloeckner G."/>
        </authorList>
    </citation>
    <scope>NUCLEOTIDE SEQUENCE [LARGE SCALE GENOMIC DNA]</scope>
    <source>
        <strain evidence="2">SH3</strain>
    </source>
</reference>
<gene>
    <name evidence="1" type="ORF">DFA_11823</name>
</gene>
<protein>
    <submittedName>
        <fullName evidence="1">Uncharacterized protein</fullName>
    </submittedName>
</protein>
<sequence length="59" mass="7123">MREKLHNWSTVACAEHLLVLSYNNLLFVSIEKERDRDREMIDQKQSISIKQIERIEYCV</sequence>
<accession>F4QEB3</accession>
<keyword evidence="2" id="KW-1185">Reference proteome</keyword>